<accession>A0A4R4VJ30</accession>
<dbReference type="AlphaFoldDB" id="A0A4R4VJ30"/>
<dbReference type="RefSeq" id="WP_132677540.1">
    <property type="nucleotide sequence ID" value="NZ_SMKS01000045.1"/>
</dbReference>
<dbReference type="InterPro" id="IPR005531">
    <property type="entry name" value="Asp23"/>
</dbReference>
<comment type="caution">
    <text evidence="2">The sequence shown here is derived from an EMBL/GenBank/DDBJ whole genome shotgun (WGS) entry which is preliminary data.</text>
</comment>
<evidence type="ECO:0000256" key="1">
    <source>
        <dbReference type="ARBA" id="ARBA00005721"/>
    </source>
</evidence>
<evidence type="ECO:0008006" key="4">
    <source>
        <dbReference type="Google" id="ProtNLM"/>
    </source>
</evidence>
<dbReference type="Proteomes" id="UP000295674">
    <property type="component" value="Unassembled WGS sequence"/>
</dbReference>
<dbReference type="OrthoDB" id="3699309at2"/>
<name>A0A4R4VJ30_9PSEU</name>
<reference evidence="2 3" key="1">
    <citation type="submission" date="2019-03" db="EMBL/GenBank/DDBJ databases">
        <title>Draft genome sequences of novel Actinobacteria.</title>
        <authorList>
            <person name="Sahin N."/>
            <person name="Ay H."/>
            <person name="Saygin H."/>
        </authorList>
    </citation>
    <scope>NUCLEOTIDE SEQUENCE [LARGE SCALE GENOMIC DNA]</scope>
    <source>
        <strain evidence="2 3">16K309</strain>
    </source>
</reference>
<organism evidence="2 3">
    <name type="scientific">Saccharopolyspora terrae</name>
    <dbReference type="NCBI Taxonomy" id="2530384"/>
    <lineage>
        <taxon>Bacteria</taxon>
        <taxon>Bacillati</taxon>
        <taxon>Actinomycetota</taxon>
        <taxon>Actinomycetes</taxon>
        <taxon>Pseudonocardiales</taxon>
        <taxon>Pseudonocardiaceae</taxon>
        <taxon>Saccharopolyspora</taxon>
    </lineage>
</organism>
<proteinExistence type="inferred from homology"/>
<gene>
    <name evidence="2" type="ORF">E1181_22000</name>
</gene>
<protein>
    <recommendedName>
        <fullName evidence="4">Asp23/Gls24 family envelope stress response protein</fullName>
    </recommendedName>
</protein>
<keyword evidence="3" id="KW-1185">Reference proteome</keyword>
<dbReference type="EMBL" id="SMKS01000045">
    <property type="protein sequence ID" value="TDD02803.1"/>
    <property type="molecule type" value="Genomic_DNA"/>
</dbReference>
<comment type="similarity">
    <text evidence="1">Belongs to the asp23 family.</text>
</comment>
<evidence type="ECO:0000313" key="2">
    <source>
        <dbReference type="EMBL" id="TDD02803.1"/>
    </source>
</evidence>
<sequence length="113" mass="12073">MSAPVAEAQDAGERGSLEIDRGVLRKIVEHAASGVPGVARTRRGPSAKLSGPAEELRIRLDLPVSYPEPVRETARAVREAVSEELERLADAGVLNVEVTVSALVPAARRNRVE</sequence>
<dbReference type="Pfam" id="PF03780">
    <property type="entry name" value="Asp23"/>
    <property type="match status" value="1"/>
</dbReference>
<evidence type="ECO:0000313" key="3">
    <source>
        <dbReference type="Proteomes" id="UP000295674"/>
    </source>
</evidence>